<sequence>MSQPKPFAPTIRSPKRVRSKNNLPSANSKHSKGFMSFQKAVLLVLMIIISLLLFAINKVSTEWKTISTNPTWQHTFKLDEDHPSHPDHPDHPDNFDHDHDHTSAAIPHSQLPLSPPSASLSTLNCPTQMDPSAAAAVKEMVYWEDIDSDSQWTSSYKTASPKYVTFEADQGGWNNIRMAMETILVFAAVTGRTLVLPPPKSMYLLNKDKENKGNNKLAFSDFFHLEDIAEELKGVDIITMEEFLKTEALNNGGLNEIDDDTGSTKLPVPLPNDLTDWSNTYDLKPLNEYLRKVGYVKKMETTKDFFVIPEDPQKSSLEDMEYLLDQDVFDGEAKQNFENKVKHSYVNNPTSTSADPKERMREFYAGRKTMHVYDSVFQNAKVIHFPVDHKGGFRMLTHFYCAIFCEDWRTDLWTKRFVRDHVRYIDEIYCVAAKVIEKLRKKSLANNPNGGGAFDSLHVRRGDFQYKITRVTEEVLYENTKEHLTPGSTVFVGTDEFDKSYWKTMKEHYDVYFLDDFKTEIAGMNPNYYGMLDQLITTKGKNFYGTFFSTFTGYINRMRGYFDDRGDELIGSVKDGTIKSWYIAPTDKKDEMAQYMPIRPPFYPREFPVAWRDIDADVHDEN</sequence>
<feature type="region of interest" description="Disordered" evidence="4">
    <location>
        <begin position="1"/>
        <end position="30"/>
    </location>
</feature>
<gene>
    <name evidence="5" type="ORF">TrLO_g2249</name>
</gene>
<dbReference type="Proteomes" id="UP001165122">
    <property type="component" value="Unassembled WGS sequence"/>
</dbReference>
<evidence type="ECO:0000313" key="5">
    <source>
        <dbReference type="EMBL" id="GMI05114.1"/>
    </source>
</evidence>
<dbReference type="GO" id="GO:0006004">
    <property type="term" value="P:fucose metabolic process"/>
    <property type="evidence" value="ECO:0007669"/>
    <property type="project" value="UniProtKB-KW"/>
</dbReference>
<evidence type="ECO:0000256" key="1">
    <source>
        <dbReference type="ARBA" id="ARBA00022679"/>
    </source>
</evidence>
<protein>
    <recommendedName>
        <fullName evidence="7">O-fucosyltransferase family protein</fullName>
    </recommendedName>
</protein>
<dbReference type="EMBL" id="BRXW01000081">
    <property type="protein sequence ID" value="GMI05114.1"/>
    <property type="molecule type" value="Genomic_DNA"/>
</dbReference>
<dbReference type="Pfam" id="PF10250">
    <property type="entry name" value="O-FucT"/>
    <property type="match status" value="1"/>
</dbReference>
<reference evidence="6" key="1">
    <citation type="journal article" date="2023" name="Commun. Biol.">
        <title>Genome analysis of Parmales, the sister group of diatoms, reveals the evolutionary specialization of diatoms from phago-mixotrophs to photoautotrophs.</title>
        <authorList>
            <person name="Ban H."/>
            <person name="Sato S."/>
            <person name="Yoshikawa S."/>
            <person name="Yamada K."/>
            <person name="Nakamura Y."/>
            <person name="Ichinomiya M."/>
            <person name="Sato N."/>
            <person name="Blanc-Mathieu R."/>
            <person name="Endo H."/>
            <person name="Kuwata A."/>
            <person name="Ogata H."/>
        </authorList>
    </citation>
    <scope>NUCLEOTIDE SEQUENCE [LARGE SCALE GENOMIC DNA]</scope>
    <source>
        <strain evidence="6">NIES 3700</strain>
    </source>
</reference>
<feature type="compositionally biased region" description="Basic and acidic residues" evidence="4">
    <location>
        <begin position="77"/>
        <end position="102"/>
    </location>
</feature>
<dbReference type="OrthoDB" id="1861862at2759"/>
<evidence type="ECO:0000256" key="2">
    <source>
        <dbReference type="ARBA" id="ARBA00023253"/>
    </source>
</evidence>
<proteinExistence type="predicted"/>
<name>A0A9W7CI78_9STRA</name>
<feature type="region of interest" description="Disordered" evidence="4">
    <location>
        <begin position="77"/>
        <end position="121"/>
    </location>
</feature>
<accession>A0A9W7CI78</accession>
<keyword evidence="1" id="KW-0808">Transferase</keyword>
<dbReference type="Gene3D" id="3.40.50.11350">
    <property type="match status" value="1"/>
</dbReference>
<dbReference type="CDD" id="cd11296">
    <property type="entry name" value="O-FucT_like"/>
    <property type="match status" value="1"/>
</dbReference>
<feature type="compositionally biased region" description="Low complexity" evidence="4">
    <location>
        <begin position="107"/>
        <end position="121"/>
    </location>
</feature>
<keyword evidence="3" id="KW-0119">Carbohydrate metabolism</keyword>
<evidence type="ECO:0000256" key="4">
    <source>
        <dbReference type="SAM" id="MobiDB-lite"/>
    </source>
</evidence>
<evidence type="ECO:0000256" key="3">
    <source>
        <dbReference type="ARBA" id="ARBA00023277"/>
    </source>
</evidence>
<evidence type="ECO:0008006" key="7">
    <source>
        <dbReference type="Google" id="ProtNLM"/>
    </source>
</evidence>
<keyword evidence="2" id="KW-0294">Fucose metabolism</keyword>
<dbReference type="InterPro" id="IPR019378">
    <property type="entry name" value="GDP-Fuc_O-FucTrfase"/>
</dbReference>
<dbReference type="AlphaFoldDB" id="A0A9W7CI78"/>
<keyword evidence="6" id="KW-1185">Reference proteome</keyword>
<evidence type="ECO:0000313" key="6">
    <source>
        <dbReference type="Proteomes" id="UP001165122"/>
    </source>
</evidence>
<organism evidence="5 6">
    <name type="scientific">Triparma laevis f. longispina</name>
    <dbReference type="NCBI Taxonomy" id="1714387"/>
    <lineage>
        <taxon>Eukaryota</taxon>
        <taxon>Sar</taxon>
        <taxon>Stramenopiles</taxon>
        <taxon>Ochrophyta</taxon>
        <taxon>Bolidophyceae</taxon>
        <taxon>Parmales</taxon>
        <taxon>Triparmaceae</taxon>
        <taxon>Triparma</taxon>
    </lineage>
</organism>
<dbReference type="PANTHER" id="PTHR31469">
    <property type="entry name" value="OS07G0633600 PROTEIN"/>
    <property type="match status" value="1"/>
</dbReference>
<dbReference type="PANTHER" id="PTHR31469:SF8">
    <property type="entry name" value="OS07G0641000 PROTEIN"/>
    <property type="match status" value="1"/>
</dbReference>
<comment type="caution">
    <text evidence="5">The sequence shown here is derived from an EMBL/GenBank/DDBJ whole genome shotgun (WGS) entry which is preliminary data.</text>
</comment>
<dbReference type="Gene3D" id="3.40.50.11340">
    <property type="match status" value="1"/>
</dbReference>
<dbReference type="GO" id="GO:0016740">
    <property type="term" value="F:transferase activity"/>
    <property type="evidence" value="ECO:0007669"/>
    <property type="project" value="UniProtKB-KW"/>
</dbReference>